<evidence type="ECO:0000313" key="13">
    <source>
        <dbReference type="EMBL" id="CAB4990510.1"/>
    </source>
</evidence>
<dbReference type="InterPro" id="IPR036365">
    <property type="entry name" value="PGBD-like_sf"/>
</dbReference>
<evidence type="ECO:0000259" key="7">
    <source>
        <dbReference type="PROSITE" id="PS52029"/>
    </source>
</evidence>
<dbReference type="GO" id="GO:0018104">
    <property type="term" value="P:peptidoglycan-protein cross-linking"/>
    <property type="evidence" value="ECO:0007669"/>
    <property type="project" value="TreeGrafter"/>
</dbReference>
<dbReference type="InterPro" id="IPR038063">
    <property type="entry name" value="Transpep_catalytic_dom"/>
</dbReference>
<dbReference type="EMBL" id="CAFBMT010000003">
    <property type="protein sequence ID" value="CAB4918297.1"/>
    <property type="molecule type" value="Genomic_DNA"/>
</dbReference>
<dbReference type="EMBL" id="CAFAAV010000020">
    <property type="protein sequence ID" value="CAB4806128.1"/>
    <property type="molecule type" value="Genomic_DNA"/>
</dbReference>
<accession>A0A6J7HBB5</accession>
<dbReference type="InterPro" id="IPR005490">
    <property type="entry name" value="LD_TPept_cat_dom"/>
</dbReference>
<reference evidence="12" key="1">
    <citation type="submission" date="2020-05" db="EMBL/GenBank/DDBJ databases">
        <authorList>
            <person name="Chiriac C."/>
            <person name="Salcher M."/>
            <person name="Ghai R."/>
            <person name="Kavagutti S V."/>
        </authorList>
    </citation>
    <scope>NUCLEOTIDE SEQUENCE</scope>
</reference>
<evidence type="ECO:0000256" key="3">
    <source>
        <dbReference type="ARBA" id="ARBA00022960"/>
    </source>
</evidence>
<proteinExistence type="predicted"/>
<dbReference type="InterPro" id="IPR050979">
    <property type="entry name" value="LD-transpeptidase"/>
</dbReference>
<gene>
    <name evidence="9" type="ORF">UFOPK2656_00648</name>
    <name evidence="10" type="ORF">UFOPK3099_00425</name>
    <name evidence="11" type="ORF">UFOPK3267_00807</name>
    <name evidence="12" type="ORF">UFOPK3651_00686</name>
    <name evidence="13" type="ORF">UFOPK3931_01437</name>
    <name evidence="8" type="ORF">UFOPK4189_00646</name>
</gene>
<dbReference type="Gene3D" id="1.10.101.10">
    <property type="entry name" value="PGBD-like superfamily/PGBD"/>
    <property type="match status" value="1"/>
</dbReference>
<dbReference type="GO" id="GO:0005576">
    <property type="term" value="C:extracellular region"/>
    <property type="evidence" value="ECO:0007669"/>
    <property type="project" value="TreeGrafter"/>
</dbReference>
<dbReference type="EMBL" id="CAFBOL010000033">
    <property type="protein sequence ID" value="CAB4990510.1"/>
    <property type="molecule type" value="Genomic_DNA"/>
</dbReference>
<keyword evidence="4" id="KW-0573">Peptidoglycan synthesis</keyword>
<comment type="pathway">
    <text evidence="1">Cell wall biogenesis; peptidoglycan biosynthesis.</text>
</comment>
<evidence type="ECO:0000313" key="8">
    <source>
        <dbReference type="EMBL" id="CAB4362860.1"/>
    </source>
</evidence>
<dbReference type="SUPFAM" id="SSF141523">
    <property type="entry name" value="L,D-transpeptidase catalytic domain-like"/>
    <property type="match status" value="1"/>
</dbReference>
<protein>
    <submittedName>
        <fullName evidence="12">Unannotated protein</fullName>
    </submittedName>
</protein>
<dbReference type="EMBL" id="CAFBIY010000031">
    <property type="protein sequence ID" value="CAB4848888.1"/>
    <property type="molecule type" value="Genomic_DNA"/>
</dbReference>
<dbReference type="UniPathway" id="UPA00219"/>
<evidence type="ECO:0000256" key="5">
    <source>
        <dbReference type="ARBA" id="ARBA00023316"/>
    </source>
</evidence>
<dbReference type="PROSITE" id="PS51257">
    <property type="entry name" value="PROKAR_LIPOPROTEIN"/>
    <property type="match status" value="1"/>
</dbReference>
<name>A0A6J7HBB5_9ZZZZ</name>
<keyword evidence="2" id="KW-0808">Transferase</keyword>
<evidence type="ECO:0000313" key="12">
    <source>
        <dbReference type="EMBL" id="CAB4918297.1"/>
    </source>
</evidence>
<dbReference type="InterPro" id="IPR002477">
    <property type="entry name" value="Peptidoglycan-bd-like"/>
</dbReference>
<sequence length="302" mass="32176">MARATEPPAMTHRHTTALLLLTPLVISALASCTRTVSSEAPASTAASTEVATTTTLAPATTLEATTTTQAPTTTEGSTTTTLAPNVQIVGGAFIPVMAVGKRSGPDTQVLQDRLNTLGFWAGNNDGRYGFATTQAVMAFQKYLLLPATGKVDQATADQLNVFTERGHGRSDNGTLVEVDKQRQLLFIVVDGQTVWTLNTSTGSEKPYEGPNANDPTKIETGDAVTPAGLWKVSRERPDGWWEGDLGKIYRPKYFHGGIAIHGMTSVPNYPASHGCVRVSVPAMDFIWDSGLLPIGTPVWVHV</sequence>
<dbReference type="Pfam" id="PF01471">
    <property type="entry name" value="PG_binding_1"/>
    <property type="match status" value="1"/>
</dbReference>
<evidence type="ECO:0000256" key="2">
    <source>
        <dbReference type="ARBA" id="ARBA00022679"/>
    </source>
</evidence>
<feature type="region of interest" description="Disordered" evidence="6">
    <location>
        <begin position="59"/>
        <end position="79"/>
    </location>
</feature>
<dbReference type="AlphaFoldDB" id="A0A6J7HBB5"/>
<dbReference type="PROSITE" id="PS52029">
    <property type="entry name" value="LD_TPASE"/>
    <property type="match status" value="1"/>
</dbReference>
<evidence type="ECO:0000256" key="4">
    <source>
        <dbReference type="ARBA" id="ARBA00022984"/>
    </source>
</evidence>
<dbReference type="SUPFAM" id="SSF47090">
    <property type="entry name" value="PGBD-like"/>
    <property type="match status" value="1"/>
</dbReference>
<evidence type="ECO:0000313" key="10">
    <source>
        <dbReference type="EMBL" id="CAB4806128.1"/>
    </source>
</evidence>
<feature type="domain" description="L,D-TPase catalytic" evidence="7">
    <location>
        <begin position="174"/>
        <end position="301"/>
    </location>
</feature>
<dbReference type="InterPro" id="IPR036366">
    <property type="entry name" value="PGBDSf"/>
</dbReference>
<evidence type="ECO:0000313" key="9">
    <source>
        <dbReference type="EMBL" id="CAB4710650.1"/>
    </source>
</evidence>
<dbReference type="PANTHER" id="PTHR30582:SF2">
    <property type="entry name" value="L,D-TRANSPEPTIDASE YCIB-RELATED"/>
    <property type="match status" value="1"/>
</dbReference>
<dbReference type="Gene3D" id="2.40.440.10">
    <property type="entry name" value="L,D-transpeptidase catalytic domain-like"/>
    <property type="match status" value="1"/>
</dbReference>
<keyword evidence="5" id="KW-0961">Cell wall biogenesis/degradation</keyword>
<dbReference type="EMBL" id="CAESGF010000003">
    <property type="protein sequence ID" value="CAB4362860.1"/>
    <property type="molecule type" value="Genomic_DNA"/>
</dbReference>
<dbReference type="Pfam" id="PF03734">
    <property type="entry name" value="YkuD"/>
    <property type="match status" value="1"/>
</dbReference>
<dbReference type="CDD" id="cd16913">
    <property type="entry name" value="YkuD_like"/>
    <property type="match status" value="1"/>
</dbReference>
<organism evidence="12">
    <name type="scientific">freshwater metagenome</name>
    <dbReference type="NCBI Taxonomy" id="449393"/>
    <lineage>
        <taxon>unclassified sequences</taxon>
        <taxon>metagenomes</taxon>
        <taxon>ecological metagenomes</taxon>
    </lineage>
</organism>
<dbReference type="GO" id="GO:0016740">
    <property type="term" value="F:transferase activity"/>
    <property type="evidence" value="ECO:0007669"/>
    <property type="project" value="UniProtKB-KW"/>
</dbReference>
<evidence type="ECO:0000256" key="1">
    <source>
        <dbReference type="ARBA" id="ARBA00004752"/>
    </source>
</evidence>
<dbReference type="PANTHER" id="PTHR30582">
    <property type="entry name" value="L,D-TRANSPEPTIDASE"/>
    <property type="match status" value="1"/>
</dbReference>
<evidence type="ECO:0000256" key="6">
    <source>
        <dbReference type="SAM" id="MobiDB-lite"/>
    </source>
</evidence>
<keyword evidence="3" id="KW-0133">Cell shape</keyword>
<evidence type="ECO:0000313" key="11">
    <source>
        <dbReference type="EMBL" id="CAB4848888.1"/>
    </source>
</evidence>
<dbReference type="GO" id="GO:0008360">
    <property type="term" value="P:regulation of cell shape"/>
    <property type="evidence" value="ECO:0007669"/>
    <property type="project" value="UniProtKB-KW"/>
</dbReference>
<dbReference type="GO" id="GO:0071555">
    <property type="term" value="P:cell wall organization"/>
    <property type="evidence" value="ECO:0007669"/>
    <property type="project" value="UniProtKB-KW"/>
</dbReference>
<dbReference type="EMBL" id="CAEZYF010000003">
    <property type="protein sequence ID" value="CAB4710650.1"/>
    <property type="molecule type" value="Genomic_DNA"/>
</dbReference>
<dbReference type="GO" id="GO:0071972">
    <property type="term" value="F:peptidoglycan L,D-transpeptidase activity"/>
    <property type="evidence" value="ECO:0007669"/>
    <property type="project" value="TreeGrafter"/>
</dbReference>